<evidence type="ECO:0000313" key="2">
    <source>
        <dbReference type="Proteomes" id="UP000811246"/>
    </source>
</evidence>
<evidence type="ECO:0000313" key="1">
    <source>
        <dbReference type="EMBL" id="KAG6683692.1"/>
    </source>
</evidence>
<name>A0A922IUR0_CARIL</name>
<sequence length="116" mass="12990">MLRLVKKLANLAYLKNDVVLVFFISHSFLHLGTVWRCSPLILGSLSLMSPLSEFSFSAKLSLFRIADLHAGRPCCLDTPLSFVLNYDGQRSPETTFHCQDDFDGLAGNKNRKLGQD</sequence>
<dbReference type="AlphaFoldDB" id="A0A922IUR0"/>
<dbReference type="Proteomes" id="UP000811246">
    <property type="component" value="Chromosome 12"/>
</dbReference>
<accession>A0A922IUR0</accession>
<organism evidence="1 2">
    <name type="scientific">Carya illinoinensis</name>
    <name type="common">Pecan</name>
    <dbReference type="NCBI Taxonomy" id="32201"/>
    <lineage>
        <taxon>Eukaryota</taxon>
        <taxon>Viridiplantae</taxon>
        <taxon>Streptophyta</taxon>
        <taxon>Embryophyta</taxon>
        <taxon>Tracheophyta</taxon>
        <taxon>Spermatophyta</taxon>
        <taxon>Magnoliopsida</taxon>
        <taxon>eudicotyledons</taxon>
        <taxon>Gunneridae</taxon>
        <taxon>Pentapetalae</taxon>
        <taxon>rosids</taxon>
        <taxon>fabids</taxon>
        <taxon>Fagales</taxon>
        <taxon>Juglandaceae</taxon>
        <taxon>Carya</taxon>
    </lineage>
</organism>
<comment type="caution">
    <text evidence="1">The sequence shown here is derived from an EMBL/GenBank/DDBJ whole genome shotgun (WGS) entry which is preliminary data.</text>
</comment>
<proteinExistence type="predicted"/>
<dbReference type="EMBL" id="CM031836">
    <property type="protein sequence ID" value="KAG6683692.1"/>
    <property type="molecule type" value="Genomic_DNA"/>
</dbReference>
<gene>
    <name evidence="1" type="ORF">I3842_12G026300</name>
</gene>
<protein>
    <submittedName>
        <fullName evidence="1">Uncharacterized protein</fullName>
    </submittedName>
</protein>
<reference evidence="1" key="1">
    <citation type="submission" date="2021-01" db="EMBL/GenBank/DDBJ databases">
        <authorList>
            <person name="Lovell J.T."/>
            <person name="Bentley N."/>
            <person name="Bhattarai G."/>
            <person name="Jenkins J.W."/>
            <person name="Sreedasyam A."/>
            <person name="Alarcon Y."/>
            <person name="Bock C."/>
            <person name="Boston L."/>
            <person name="Carlson J."/>
            <person name="Cervantes K."/>
            <person name="Clermont K."/>
            <person name="Krom N."/>
            <person name="Kubenka K."/>
            <person name="Mamidi S."/>
            <person name="Mattison C."/>
            <person name="Monteros M."/>
            <person name="Pisani C."/>
            <person name="Plott C."/>
            <person name="Rajasekar S."/>
            <person name="Rhein H.S."/>
            <person name="Rohla C."/>
            <person name="Song M."/>
            <person name="Hilaire R.S."/>
            <person name="Shu S."/>
            <person name="Wells L."/>
            <person name="Wang X."/>
            <person name="Webber J."/>
            <person name="Heerema R.J."/>
            <person name="Klein P."/>
            <person name="Conner P."/>
            <person name="Grauke L."/>
            <person name="Grimwood J."/>
            <person name="Schmutz J."/>
            <person name="Randall J.J."/>
        </authorList>
    </citation>
    <scope>NUCLEOTIDE SEQUENCE</scope>
    <source>
        <tissue evidence="1">Leaf</tissue>
    </source>
</reference>